<comment type="caution">
    <text evidence="2">The sequence shown here is derived from an EMBL/GenBank/DDBJ whole genome shotgun (WGS) entry which is preliminary data.</text>
</comment>
<evidence type="ECO:0000313" key="3">
    <source>
        <dbReference type="Proteomes" id="UP000031419"/>
    </source>
</evidence>
<organism evidence="2 3">
    <name type="scientific">Saccharopolyspora rectivirgula</name>
    <dbReference type="NCBI Taxonomy" id="28042"/>
    <lineage>
        <taxon>Bacteria</taxon>
        <taxon>Bacillati</taxon>
        <taxon>Actinomycetota</taxon>
        <taxon>Actinomycetes</taxon>
        <taxon>Pseudonocardiales</taxon>
        <taxon>Pseudonocardiaceae</taxon>
        <taxon>Saccharopolyspora</taxon>
    </lineage>
</organism>
<keyword evidence="1" id="KW-1133">Transmembrane helix</keyword>
<feature type="transmembrane region" description="Helical" evidence="1">
    <location>
        <begin position="39"/>
        <end position="59"/>
    </location>
</feature>
<evidence type="ECO:0000313" key="2">
    <source>
        <dbReference type="EMBL" id="KEI44284.1"/>
    </source>
</evidence>
<dbReference type="EMBL" id="JNVU01000028">
    <property type="protein sequence ID" value="KEI44284.1"/>
    <property type="molecule type" value="Genomic_DNA"/>
</dbReference>
<protein>
    <submittedName>
        <fullName evidence="2">Uncharacterized protein</fullName>
    </submittedName>
</protein>
<accession>A0A073B971</accession>
<dbReference type="Proteomes" id="UP000031419">
    <property type="component" value="Unassembled WGS sequence"/>
</dbReference>
<feature type="transmembrane region" description="Helical" evidence="1">
    <location>
        <begin position="107"/>
        <end position="127"/>
    </location>
</feature>
<sequence length="163" mass="17740">MSDNPEEKERSTQSDQEISRQLARAERDILRQFDPGVRAVLIAAVIVVLILTWLLPWIGNATGWQVLSGQTDPVLDVGLLPRLFAINSTIAGVGVGVLALVTRRWVVAFLAAALDTMVAFEGMIAIWSRQTSVYGGPSIGLVIALICMVVLAVSWVRIAWSRS</sequence>
<dbReference type="STRING" id="28042.GU90_11160"/>
<evidence type="ECO:0000256" key="1">
    <source>
        <dbReference type="SAM" id="Phobius"/>
    </source>
</evidence>
<dbReference type="eggNOG" id="ENOG5033X67">
    <property type="taxonomic scope" value="Bacteria"/>
</dbReference>
<keyword evidence="1" id="KW-0812">Transmembrane</keyword>
<name>A0A073B971_9PSEU</name>
<dbReference type="RefSeq" id="WP_029719616.1">
    <property type="nucleotide sequence ID" value="NZ_JAJUIW010000008.1"/>
</dbReference>
<feature type="transmembrane region" description="Helical" evidence="1">
    <location>
        <begin position="79"/>
        <end position="100"/>
    </location>
</feature>
<dbReference type="AlphaFoldDB" id="A0A073B971"/>
<keyword evidence="1" id="KW-0472">Membrane</keyword>
<keyword evidence="3" id="KW-1185">Reference proteome</keyword>
<reference evidence="2 3" key="1">
    <citation type="submission" date="2014-06" db="EMBL/GenBank/DDBJ databases">
        <title>Saccharopolyspora rectivirgula DSM-43113 Genome sequencing.</title>
        <authorList>
            <person name="Barrera C."/>
            <person name="Millon L."/>
            <person name="Rognon B."/>
            <person name="Zaugg C."/>
            <person name="Monod M."/>
        </authorList>
    </citation>
    <scope>NUCLEOTIDE SEQUENCE [LARGE SCALE GENOMIC DNA]</scope>
    <source>
        <strain evidence="2 3">DSM 43113</strain>
    </source>
</reference>
<gene>
    <name evidence="2" type="ORF">GU90_11160</name>
</gene>
<feature type="transmembrane region" description="Helical" evidence="1">
    <location>
        <begin position="139"/>
        <end position="160"/>
    </location>
</feature>
<proteinExistence type="predicted"/>